<keyword evidence="2 5" id="KW-0808">Transferase</keyword>
<reference evidence="7" key="1">
    <citation type="submission" date="2021-03" db="EMBL/GenBank/DDBJ databases">
        <title>Taxonomic study of Clostridium polyendosporum from meadow-gley soil under rice.</title>
        <authorList>
            <person name="Kobayashi H."/>
            <person name="Tanizawa Y."/>
            <person name="Yagura M."/>
        </authorList>
    </citation>
    <scope>NUCLEOTIDE SEQUENCE</scope>
    <source>
        <strain evidence="7">JCM 30710</strain>
    </source>
</reference>
<dbReference type="InterPro" id="IPR011814">
    <property type="entry name" value="BioC"/>
</dbReference>
<dbReference type="Gene3D" id="3.40.50.150">
    <property type="entry name" value="Vaccinia Virus protein VP39"/>
    <property type="match status" value="1"/>
</dbReference>
<dbReference type="GO" id="GO:0032259">
    <property type="term" value="P:methylation"/>
    <property type="evidence" value="ECO:0007669"/>
    <property type="project" value="UniProtKB-KW"/>
</dbReference>
<evidence type="ECO:0000256" key="3">
    <source>
        <dbReference type="ARBA" id="ARBA00022691"/>
    </source>
</evidence>
<evidence type="ECO:0000256" key="4">
    <source>
        <dbReference type="ARBA" id="ARBA00022756"/>
    </source>
</evidence>
<dbReference type="SUPFAM" id="SSF53335">
    <property type="entry name" value="S-adenosyl-L-methionine-dependent methyltransferases"/>
    <property type="match status" value="1"/>
</dbReference>
<sequence length="275" mass="32235">MRVIDKEKLKRRFSRNIKNYDKYANVQKRMGDILVDYIKNDRSHIKNILEIGCGTGYVTQRLINYFPDAQITAVDIAPGMIEYVKSIIQCDRVNFICEDIEEMKLKDKFDLIISNATFQWFNNLEKTTNQLIELLDKNGILCFSTFGENTFKELNEAFSKAKDMLKINESISPGQSFYSLNQLQDICNNIITTNNVNDMEISSLESYEYEYFNCCIDFLYSIKKIGANNSQKDGNITPPDFIEKVIEIYDKDYLENDRVVATYHTLYFYIKYKDM</sequence>
<keyword evidence="4 5" id="KW-0093">Biotin biosynthesis</keyword>
<comment type="function">
    <text evidence="5">Converts the free carboxyl group of a malonyl-thioester to its methyl ester by transfer of a methyl group from S-adenosyl-L-methionine (SAM). It allows to synthesize pimeloyl-ACP via the fatty acid synthetic pathway.</text>
</comment>
<keyword evidence="3 5" id="KW-0949">S-adenosyl-L-methionine</keyword>
<evidence type="ECO:0000256" key="2">
    <source>
        <dbReference type="ARBA" id="ARBA00022679"/>
    </source>
</evidence>
<dbReference type="InterPro" id="IPR029063">
    <property type="entry name" value="SAM-dependent_MTases_sf"/>
</dbReference>
<comment type="caution">
    <text evidence="7">The sequence shown here is derived from an EMBL/GenBank/DDBJ whole genome shotgun (WGS) entry which is preliminary data.</text>
</comment>
<dbReference type="EMBL" id="BOPZ01000054">
    <property type="protein sequence ID" value="GIM30697.1"/>
    <property type="molecule type" value="Genomic_DNA"/>
</dbReference>
<keyword evidence="8" id="KW-1185">Reference proteome</keyword>
<gene>
    <name evidence="5 7" type="primary">bioC</name>
    <name evidence="7" type="ORF">CPJCM30710_33630</name>
</gene>
<comment type="similarity">
    <text evidence="5">Belongs to the methyltransferase superfamily.</text>
</comment>
<dbReference type="CDD" id="cd02440">
    <property type="entry name" value="AdoMet_MTases"/>
    <property type="match status" value="1"/>
</dbReference>
<feature type="domain" description="Methyltransferase" evidence="6">
    <location>
        <begin position="46"/>
        <end position="166"/>
    </location>
</feature>
<name>A0A919S2T3_9CLOT</name>
<dbReference type="GO" id="GO:0102130">
    <property type="term" value="F:malonyl-CoA methyltransferase activity"/>
    <property type="evidence" value="ECO:0007669"/>
    <property type="project" value="UniProtKB-EC"/>
</dbReference>
<evidence type="ECO:0000259" key="6">
    <source>
        <dbReference type="Pfam" id="PF13847"/>
    </source>
</evidence>
<dbReference type="RefSeq" id="WP_212905362.1">
    <property type="nucleotide sequence ID" value="NZ_BOPZ01000054.1"/>
</dbReference>
<protein>
    <recommendedName>
        <fullName evidence="5">Malonyl-[acyl-carrier protein] O-methyltransferase</fullName>
        <shortName evidence="5">Malonyl-ACP O-methyltransferase</shortName>
        <ecNumber evidence="5">2.1.1.197</ecNumber>
    </recommendedName>
    <alternativeName>
        <fullName evidence="5">Biotin synthesis protein BioC</fullName>
    </alternativeName>
</protein>
<dbReference type="NCBIfam" id="TIGR02072">
    <property type="entry name" value="BioC"/>
    <property type="match status" value="1"/>
</dbReference>
<dbReference type="AlphaFoldDB" id="A0A919S2T3"/>
<comment type="pathway">
    <text evidence="5">Cofactor biosynthesis; biotin biosynthesis.</text>
</comment>
<dbReference type="HAMAP" id="MF_00835">
    <property type="entry name" value="BioC"/>
    <property type="match status" value="1"/>
</dbReference>
<dbReference type="Proteomes" id="UP000679179">
    <property type="component" value="Unassembled WGS sequence"/>
</dbReference>
<evidence type="ECO:0000256" key="1">
    <source>
        <dbReference type="ARBA" id="ARBA00022603"/>
    </source>
</evidence>
<accession>A0A919S2T3</accession>
<dbReference type="InterPro" id="IPR025714">
    <property type="entry name" value="Methyltranfer_dom"/>
</dbReference>
<dbReference type="Pfam" id="PF13847">
    <property type="entry name" value="Methyltransf_31"/>
    <property type="match status" value="1"/>
</dbReference>
<evidence type="ECO:0000313" key="8">
    <source>
        <dbReference type="Proteomes" id="UP000679179"/>
    </source>
</evidence>
<organism evidence="7 8">
    <name type="scientific">Clostridium polyendosporum</name>
    <dbReference type="NCBI Taxonomy" id="69208"/>
    <lineage>
        <taxon>Bacteria</taxon>
        <taxon>Bacillati</taxon>
        <taxon>Bacillota</taxon>
        <taxon>Clostridia</taxon>
        <taxon>Eubacteriales</taxon>
        <taxon>Clostridiaceae</taxon>
        <taxon>Clostridium</taxon>
    </lineage>
</organism>
<evidence type="ECO:0000313" key="7">
    <source>
        <dbReference type="EMBL" id="GIM30697.1"/>
    </source>
</evidence>
<dbReference type="EC" id="2.1.1.197" evidence="5"/>
<dbReference type="GO" id="GO:0010340">
    <property type="term" value="F:carboxyl-O-methyltransferase activity"/>
    <property type="evidence" value="ECO:0007669"/>
    <property type="project" value="UniProtKB-UniRule"/>
</dbReference>
<dbReference type="GO" id="GO:0009102">
    <property type="term" value="P:biotin biosynthetic process"/>
    <property type="evidence" value="ECO:0007669"/>
    <property type="project" value="UniProtKB-UniRule"/>
</dbReference>
<evidence type="ECO:0000256" key="5">
    <source>
        <dbReference type="HAMAP-Rule" id="MF_00835"/>
    </source>
</evidence>
<keyword evidence="1 5" id="KW-0489">Methyltransferase</keyword>
<comment type="catalytic activity">
    <reaction evidence="5">
        <text>malonyl-[ACP] + S-adenosyl-L-methionine = malonyl-[ACP] methyl ester + S-adenosyl-L-homocysteine</text>
        <dbReference type="Rhea" id="RHEA:17105"/>
        <dbReference type="Rhea" id="RHEA-COMP:9623"/>
        <dbReference type="Rhea" id="RHEA-COMP:9954"/>
        <dbReference type="ChEBI" id="CHEBI:57856"/>
        <dbReference type="ChEBI" id="CHEBI:59789"/>
        <dbReference type="ChEBI" id="CHEBI:78449"/>
        <dbReference type="ChEBI" id="CHEBI:78845"/>
        <dbReference type="EC" id="2.1.1.197"/>
    </reaction>
</comment>
<dbReference type="PANTHER" id="PTHR43861">
    <property type="entry name" value="TRANS-ACONITATE 2-METHYLTRANSFERASE-RELATED"/>
    <property type="match status" value="1"/>
</dbReference>
<proteinExistence type="inferred from homology"/>